<accession>A0ABQ9IFK8</accession>
<keyword evidence="2" id="KW-1185">Reference proteome</keyword>
<evidence type="ECO:0000313" key="2">
    <source>
        <dbReference type="Proteomes" id="UP001159363"/>
    </source>
</evidence>
<protein>
    <submittedName>
        <fullName evidence="1">Uncharacterized protein</fullName>
    </submittedName>
</protein>
<comment type="caution">
    <text evidence="1">The sequence shown here is derived from an EMBL/GenBank/DDBJ whole genome shotgun (WGS) entry which is preliminary data.</text>
</comment>
<name>A0ABQ9IFK8_9NEOP</name>
<evidence type="ECO:0000313" key="1">
    <source>
        <dbReference type="EMBL" id="KAJ8895460.1"/>
    </source>
</evidence>
<dbReference type="Proteomes" id="UP001159363">
    <property type="component" value="Chromosome 1"/>
</dbReference>
<gene>
    <name evidence="1" type="ORF">PR048_000793</name>
</gene>
<dbReference type="EMBL" id="JARBHB010000001">
    <property type="protein sequence ID" value="KAJ8895460.1"/>
    <property type="molecule type" value="Genomic_DNA"/>
</dbReference>
<organism evidence="1 2">
    <name type="scientific">Dryococelus australis</name>
    <dbReference type="NCBI Taxonomy" id="614101"/>
    <lineage>
        <taxon>Eukaryota</taxon>
        <taxon>Metazoa</taxon>
        <taxon>Ecdysozoa</taxon>
        <taxon>Arthropoda</taxon>
        <taxon>Hexapoda</taxon>
        <taxon>Insecta</taxon>
        <taxon>Pterygota</taxon>
        <taxon>Neoptera</taxon>
        <taxon>Polyneoptera</taxon>
        <taxon>Phasmatodea</taxon>
        <taxon>Verophasmatodea</taxon>
        <taxon>Anareolatae</taxon>
        <taxon>Phasmatidae</taxon>
        <taxon>Eurycanthinae</taxon>
        <taxon>Dryococelus</taxon>
    </lineage>
</organism>
<reference evidence="1 2" key="1">
    <citation type="submission" date="2023-02" db="EMBL/GenBank/DDBJ databases">
        <title>LHISI_Scaffold_Assembly.</title>
        <authorList>
            <person name="Stuart O.P."/>
            <person name="Cleave R."/>
            <person name="Magrath M.J.L."/>
            <person name="Mikheyev A.S."/>
        </authorList>
    </citation>
    <scope>NUCLEOTIDE SEQUENCE [LARGE SCALE GENOMIC DNA]</scope>
    <source>
        <strain evidence="1">Daus_M_001</strain>
        <tissue evidence="1">Leg muscle</tissue>
    </source>
</reference>
<proteinExistence type="predicted"/>
<sequence>MEMTSRIRLQILECLASLVHKVGTSLHIQGTAVVRWSDYLTPPPHLGEPGSIPGGVAFEFSHVGIVPDDAAGRRVFSAIPCFPALVLRRCFILTSLRPHRSLVSILSFSQLHSGHWFLLRAPSVYSIEEAPAHIAILHHTPLLLSIDYVYIDAVYSRNSLERLAVVFQKCSINCQPTAPSTRRPVATPRIFVKEEEGRKSKRIMQRAGRGKTDKWQCALSTRDRRPLAANEYYRRRGASRLLFAFLDLRGKPSNHPSVLSPTAGAALGSRLYVTRTPAPALSRRGSSSLGLALARRVAYSIRGRQYAVGIAHRHALACLEPGVAEEAVLFYGRGNNELVRLKSLIPPPAALKAAPCASDLIARFYAAPT</sequence>